<dbReference type="EMBL" id="JAMQKC010000019">
    <property type="protein sequence ID" value="MDC3418098.1"/>
    <property type="molecule type" value="Genomic_DNA"/>
</dbReference>
<comment type="caution">
    <text evidence="1">The sequence shown here is derived from an EMBL/GenBank/DDBJ whole genome shotgun (WGS) entry which is preliminary data.</text>
</comment>
<gene>
    <name evidence="1" type="ORF">NC799_14495</name>
</gene>
<keyword evidence="2" id="KW-1185">Reference proteome</keyword>
<accession>A0A9X3WG95</accession>
<evidence type="ECO:0000313" key="1">
    <source>
        <dbReference type="EMBL" id="MDC3418098.1"/>
    </source>
</evidence>
<dbReference type="InterPro" id="IPR021598">
    <property type="entry name" value="DUF3221"/>
</dbReference>
<name>A0A9X3WG95_9BACI</name>
<reference evidence="1" key="1">
    <citation type="submission" date="2022-06" db="EMBL/GenBank/DDBJ databases">
        <title>Aquibacillus sp. a new bacterium isolated from soil saline samples.</title>
        <authorList>
            <person name="Galisteo C."/>
            <person name="De La Haba R."/>
            <person name="Sanchez-Porro C."/>
            <person name="Ventosa A."/>
        </authorList>
    </citation>
    <scope>NUCLEOTIDE SEQUENCE</scope>
    <source>
        <strain evidence="1">3ASR75-54</strain>
    </source>
</reference>
<protein>
    <submittedName>
        <fullName evidence="1">YobA family protein</fullName>
    </submittedName>
</protein>
<dbReference type="RefSeq" id="WP_272447161.1">
    <property type="nucleotide sequence ID" value="NZ_JAMQKC010000019.1"/>
</dbReference>
<evidence type="ECO:0000313" key="2">
    <source>
        <dbReference type="Proteomes" id="UP001145069"/>
    </source>
</evidence>
<dbReference type="Proteomes" id="UP001145069">
    <property type="component" value="Unassembled WGS sequence"/>
</dbReference>
<proteinExistence type="predicted"/>
<sequence>MKESTSKFNGTNIKVVRLIYKGVMILKRLNFFILSLVFVTLLTGCGNSSGNGMEENEVRDLEENIVEETGIVSLVKDDGRVQVLLIPNVTKEQIEGKDERQINNLAQKNNGAWYSIKEGRFEVGQEVKVYYNANQEQLDSNPPQRGAEKIEVIEE</sequence>
<dbReference type="AlphaFoldDB" id="A0A9X3WG95"/>
<organism evidence="1 2">
    <name type="scientific">Aquibacillus salsiterrae</name>
    <dbReference type="NCBI Taxonomy" id="2950439"/>
    <lineage>
        <taxon>Bacteria</taxon>
        <taxon>Bacillati</taxon>
        <taxon>Bacillota</taxon>
        <taxon>Bacilli</taxon>
        <taxon>Bacillales</taxon>
        <taxon>Bacillaceae</taxon>
        <taxon>Aquibacillus</taxon>
    </lineage>
</organism>
<dbReference type="Pfam" id="PF11518">
    <property type="entry name" value="DUF3221"/>
    <property type="match status" value="1"/>
</dbReference>